<evidence type="ECO:0000256" key="1">
    <source>
        <dbReference type="SAM" id="MobiDB-lite"/>
    </source>
</evidence>
<evidence type="ECO:0000313" key="3">
    <source>
        <dbReference type="Proteomes" id="UP000663880"/>
    </source>
</evidence>
<evidence type="ECO:0000313" key="2">
    <source>
        <dbReference type="EMBL" id="CAF4786132.1"/>
    </source>
</evidence>
<keyword evidence="3" id="KW-1185">Reference proteome</keyword>
<protein>
    <submittedName>
        <fullName evidence="2">Uncharacterized protein</fullName>
    </submittedName>
</protein>
<reference evidence="2" key="1">
    <citation type="submission" date="2021-02" db="EMBL/GenBank/DDBJ databases">
        <authorList>
            <person name="Steward A R."/>
        </authorList>
    </citation>
    <scope>NUCLEOTIDE SEQUENCE</scope>
</reference>
<accession>A0A821NJU5</accession>
<sequence>MYTDENSDKECEFDEISPEDSPNVTKKSLSTVGFRNTMESQARPMALRATQSFTGAVEELRLGSNFQRVHLTNRGNVTPITKSTPVCPCGCLLRPAVTGPFRTREKNTLALLVVAPEVLNHHGYNFEPNQIAMFWKKDCRKFLWKGKSKTLTF</sequence>
<dbReference type="Proteomes" id="UP000663880">
    <property type="component" value="Unassembled WGS sequence"/>
</dbReference>
<dbReference type="EMBL" id="CAJOBZ010000004">
    <property type="protein sequence ID" value="CAF4786132.1"/>
    <property type="molecule type" value="Genomic_DNA"/>
</dbReference>
<organism evidence="2 3">
    <name type="scientific">Pieris macdunnoughi</name>
    <dbReference type="NCBI Taxonomy" id="345717"/>
    <lineage>
        <taxon>Eukaryota</taxon>
        <taxon>Metazoa</taxon>
        <taxon>Ecdysozoa</taxon>
        <taxon>Arthropoda</taxon>
        <taxon>Hexapoda</taxon>
        <taxon>Insecta</taxon>
        <taxon>Pterygota</taxon>
        <taxon>Neoptera</taxon>
        <taxon>Endopterygota</taxon>
        <taxon>Lepidoptera</taxon>
        <taxon>Glossata</taxon>
        <taxon>Ditrysia</taxon>
        <taxon>Papilionoidea</taxon>
        <taxon>Pieridae</taxon>
        <taxon>Pierinae</taxon>
        <taxon>Pieris</taxon>
    </lineage>
</organism>
<gene>
    <name evidence="2" type="ORF">PMACD_LOCUS2620</name>
</gene>
<comment type="caution">
    <text evidence="2">The sequence shown here is derived from an EMBL/GenBank/DDBJ whole genome shotgun (WGS) entry which is preliminary data.</text>
</comment>
<feature type="region of interest" description="Disordered" evidence="1">
    <location>
        <begin position="1"/>
        <end position="27"/>
    </location>
</feature>
<feature type="compositionally biased region" description="Basic and acidic residues" evidence="1">
    <location>
        <begin position="1"/>
        <end position="10"/>
    </location>
</feature>
<dbReference type="AlphaFoldDB" id="A0A821NJU5"/>
<dbReference type="OrthoDB" id="7697968at2759"/>
<proteinExistence type="predicted"/>
<name>A0A821NJU5_9NEOP</name>